<dbReference type="GO" id="GO:0017125">
    <property type="term" value="F:deoxycytidyl transferase activity"/>
    <property type="evidence" value="ECO:0007669"/>
    <property type="project" value="TreeGrafter"/>
</dbReference>
<evidence type="ECO:0000256" key="8">
    <source>
        <dbReference type="ARBA" id="ARBA00022763"/>
    </source>
</evidence>
<keyword evidence="20" id="KW-1185">Reference proteome</keyword>
<dbReference type="InterPro" id="IPR036420">
    <property type="entry name" value="BRCT_dom_sf"/>
</dbReference>
<evidence type="ECO:0000256" key="11">
    <source>
        <dbReference type="ARBA" id="ARBA00023204"/>
    </source>
</evidence>
<dbReference type="RefSeq" id="XP_056583719.1">
    <property type="nucleotide sequence ID" value="XM_056719584.1"/>
</dbReference>
<dbReference type="Gene3D" id="1.10.150.20">
    <property type="entry name" value="5' to 3' exonuclease, C-terminal subdomain"/>
    <property type="match status" value="1"/>
</dbReference>
<keyword evidence="8" id="KW-0227">DNA damage</keyword>
<dbReference type="CDD" id="cd17719">
    <property type="entry name" value="BRCT_Rev1"/>
    <property type="match status" value="1"/>
</dbReference>
<dbReference type="InterPro" id="IPR017961">
    <property type="entry name" value="DNA_pol_Y-fam_little_finger"/>
</dbReference>
<feature type="region of interest" description="Disordered" evidence="16">
    <location>
        <begin position="745"/>
        <end position="794"/>
    </location>
</feature>
<comment type="caution">
    <text evidence="19">The sequence shown here is derived from an EMBL/GenBank/DDBJ whole genome shotgun (WGS) entry which is preliminary data.</text>
</comment>
<dbReference type="SUPFAM" id="SSF52113">
    <property type="entry name" value="BRCT domain"/>
    <property type="match status" value="1"/>
</dbReference>
<feature type="binding site" evidence="15">
    <location>
        <position position="474"/>
    </location>
    <ligand>
        <name>Mg(2+)</name>
        <dbReference type="ChEBI" id="CHEBI:18420"/>
        <label>1</label>
    </ligand>
</feature>
<dbReference type="PANTHER" id="PTHR45990:SF1">
    <property type="entry name" value="DNA REPAIR PROTEIN REV1"/>
    <property type="match status" value="1"/>
</dbReference>
<dbReference type="GO" id="GO:0042276">
    <property type="term" value="P:error-prone translesion synthesis"/>
    <property type="evidence" value="ECO:0007669"/>
    <property type="project" value="InterPro"/>
</dbReference>
<dbReference type="Pfam" id="PF16589">
    <property type="entry name" value="BRCT_2"/>
    <property type="match status" value="1"/>
</dbReference>
<feature type="binding site" evidence="15">
    <location>
        <position position="379"/>
    </location>
    <ligand>
        <name>Mg(2+)</name>
        <dbReference type="ChEBI" id="CHEBI:18420"/>
        <label>1</label>
    </ligand>
</feature>
<evidence type="ECO:0000256" key="13">
    <source>
        <dbReference type="ARBA" id="ARBA00058985"/>
    </source>
</evidence>
<dbReference type="OrthoDB" id="427711at2759"/>
<feature type="compositionally biased region" description="Low complexity" evidence="16">
    <location>
        <begin position="202"/>
        <end position="216"/>
    </location>
</feature>
<evidence type="ECO:0000256" key="3">
    <source>
        <dbReference type="ARBA" id="ARBA00020399"/>
    </source>
</evidence>
<keyword evidence="9 15" id="KW-0460">Magnesium</keyword>
<dbReference type="Gene3D" id="1.20.58.1280">
    <property type="entry name" value="DNA repair protein Rev1, C-terminal domain"/>
    <property type="match status" value="1"/>
</dbReference>
<dbReference type="SMART" id="SM00292">
    <property type="entry name" value="BRCT"/>
    <property type="match status" value="1"/>
</dbReference>
<dbReference type="InterPro" id="IPR038401">
    <property type="entry name" value="Rev1_C_sf"/>
</dbReference>
<dbReference type="PANTHER" id="PTHR45990">
    <property type="entry name" value="DNA REPAIR PROTEIN REV1"/>
    <property type="match status" value="1"/>
</dbReference>
<evidence type="ECO:0000259" key="18">
    <source>
        <dbReference type="PROSITE" id="PS50173"/>
    </source>
</evidence>
<evidence type="ECO:0000256" key="5">
    <source>
        <dbReference type="ARBA" id="ARBA00022679"/>
    </source>
</evidence>
<dbReference type="InterPro" id="IPR001357">
    <property type="entry name" value="BRCT_dom"/>
</dbReference>
<name>A0A9W9SSL2_9EURO</name>
<dbReference type="InterPro" id="IPR001126">
    <property type="entry name" value="UmuC"/>
</dbReference>
<dbReference type="FunFam" id="3.30.70.270:FF:000040">
    <property type="entry name" value="DNA repair protein REV1"/>
    <property type="match status" value="1"/>
</dbReference>
<dbReference type="Pfam" id="PF00817">
    <property type="entry name" value="IMS"/>
    <property type="match status" value="1"/>
</dbReference>
<dbReference type="FunFam" id="3.30.1490.100:FF:000001">
    <property type="entry name" value="DNA repair protein REV1"/>
    <property type="match status" value="1"/>
</dbReference>
<comment type="function">
    <text evidence="13">Deoxycytidyl transferase involved in DNA repair. Transfers a dCMP residue from dCTP to the 3'-end of a DNA primer in a template-dependent reaction. May assist in the first step in the bypass of abasic lesions by the insertion of a nucleotide opposite the lesion. Required for normal induction of mutations by physical and chemical agents. Involved in mitochondrial DNA mutagenesis.</text>
</comment>
<evidence type="ECO:0000256" key="14">
    <source>
        <dbReference type="ARBA" id="ARBA00081902"/>
    </source>
</evidence>
<evidence type="ECO:0000256" key="12">
    <source>
        <dbReference type="ARBA" id="ARBA00023242"/>
    </source>
</evidence>
<feature type="region of interest" description="Disordered" evidence="16">
    <location>
        <begin position="971"/>
        <end position="993"/>
    </location>
</feature>
<protein>
    <recommendedName>
        <fullName evidence="3">DNA repair protein REV1</fullName>
    </recommendedName>
    <alternativeName>
        <fullName evidence="14">Reversionless protein 1</fullName>
    </alternativeName>
</protein>
<dbReference type="GO" id="GO:0046872">
    <property type="term" value="F:metal ion binding"/>
    <property type="evidence" value="ECO:0007669"/>
    <property type="project" value="UniProtKB-KW"/>
</dbReference>
<dbReference type="Pfam" id="PF21999">
    <property type="entry name" value="IMS_HHH_1"/>
    <property type="match status" value="1"/>
</dbReference>
<evidence type="ECO:0000256" key="9">
    <source>
        <dbReference type="ARBA" id="ARBA00022842"/>
    </source>
</evidence>
<feature type="compositionally biased region" description="Polar residues" evidence="16">
    <location>
        <begin position="217"/>
        <end position="231"/>
    </location>
</feature>
<feature type="binding site" evidence="15">
    <location>
        <position position="475"/>
    </location>
    <ligand>
        <name>Mg(2+)</name>
        <dbReference type="ChEBI" id="CHEBI:18420"/>
        <label>1</label>
    </ligand>
</feature>
<feature type="compositionally biased region" description="Polar residues" evidence="16">
    <location>
        <begin position="756"/>
        <end position="766"/>
    </location>
</feature>
<keyword evidence="6" id="KW-0548">Nucleotidyltransferase</keyword>
<feature type="region of interest" description="Disordered" evidence="16">
    <location>
        <begin position="196"/>
        <end position="258"/>
    </location>
</feature>
<dbReference type="SUPFAM" id="SSF100879">
    <property type="entry name" value="Lesion bypass DNA polymerase (Y-family), little finger domain"/>
    <property type="match status" value="1"/>
</dbReference>
<gene>
    <name evidence="19" type="ORF">N7517_001854</name>
</gene>
<dbReference type="InterPro" id="IPR043502">
    <property type="entry name" value="DNA/RNA_pol_sf"/>
</dbReference>
<reference evidence="19" key="1">
    <citation type="submission" date="2022-12" db="EMBL/GenBank/DDBJ databases">
        <authorList>
            <person name="Petersen C."/>
        </authorList>
    </citation>
    <scope>NUCLEOTIDE SEQUENCE</scope>
    <source>
        <strain evidence="19">IBT 3081</strain>
    </source>
</reference>
<keyword evidence="10" id="KW-0238">DNA-binding</keyword>
<feature type="domain" description="UmuC" evidence="18">
    <location>
        <begin position="375"/>
        <end position="573"/>
    </location>
</feature>
<dbReference type="EMBL" id="JAPZBT010000001">
    <property type="protein sequence ID" value="KAJ5383943.1"/>
    <property type="molecule type" value="Genomic_DNA"/>
</dbReference>
<evidence type="ECO:0000256" key="1">
    <source>
        <dbReference type="ARBA" id="ARBA00004123"/>
    </source>
</evidence>
<evidence type="ECO:0000256" key="6">
    <source>
        <dbReference type="ARBA" id="ARBA00022695"/>
    </source>
</evidence>
<reference evidence="19" key="2">
    <citation type="journal article" date="2023" name="IMA Fungus">
        <title>Comparative genomic study of the Penicillium genus elucidates a diverse pangenome and 15 lateral gene transfer events.</title>
        <authorList>
            <person name="Petersen C."/>
            <person name="Sorensen T."/>
            <person name="Nielsen M.R."/>
            <person name="Sondergaard T.E."/>
            <person name="Sorensen J.L."/>
            <person name="Fitzpatrick D.A."/>
            <person name="Frisvad J.C."/>
            <person name="Nielsen K.L."/>
        </authorList>
    </citation>
    <scope>NUCLEOTIDE SEQUENCE</scope>
    <source>
        <strain evidence="19">IBT 3081</strain>
    </source>
</reference>
<dbReference type="AlphaFoldDB" id="A0A9W9SSL2"/>
<dbReference type="GeneID" id="81458767"/>
<evidence type="ECO:0000313" key="19">
    <source>
        <dbReference type="EMBL" id="KAJ5383943.1"/>
    </source>
</evidence>
<dbReference type="PROSITE" id="PS50173">
    <property type="entry name" value="UMUC"/>
    <property type="match status" value="1"/>
</dbReference>
<dbReference type="Gene3D" id="3.40.1170.60">
    <property type="match status" value="1"/>
</dbReference>
<evidence type="ECO:0000256" key="7">
    <source>
        <dbReference type="ARBA" id="ARBA00022723"/>
    </source>
</evidence>
<evidence type="ECO:0000256" key="15">
    <source>
        <dbReference type="PIRSR" id="PIRSR036573-2"/>
    </source>
</evidence>
<keyword evidence="11" id="KW-0234">DNA repair</keyword>
<dbReference type="CDD" id="cd01701">
    <property type="entry name" value="PolY_Rev1"/>
    <property type="match status" value="1"/>
</dbReference>
<dbReference type="Gene3D" id="3.30.1490.100">
    <property type="entry name" value="DNA polymerase, Y-family, little finger domain"/>
    <property type="match status" value="1"/>
</dbReference>
<dbReference type="InterPro" id="IPR053848">
    <property type="entry name" value="IMS_HHH_1"/>
</dbReference>
<dbReference type="GO" id="GO:0070987">
    <property type="term" value="P:error-free translesion synthesis"/>
    <property type="evidence" value="ECO:0007669"/>
    <property type="project" value="TreeGrafter"/>
</dbReference>
<dbReference type="Gene3D" id="6.10.250.1490">
    <property type="match status" value="1"/>
</dbReference>
<comment type="subcellular location">
    <subcellularLocation>
        <location evidence="1">Nucleus</location>
    </subcellularLocation>
</comment>
<dbReference type="GO" id="GO:0003887">
    <property type="term" value="F:DNA-directed DNA polymerase activity"/>
    <property type="evidence" value="ECO:0007669"/>
    <property type="project" value="InterPro"/>
</dbReference>
<dbReference type="InterPro" id="IPR043128">
    <property type="entry name" value="Rev_trsase/Diguanyl_cyclase"/>
</dbReference>
<keyword evidence="5" id="KW-0808">Transferase</keyword>
<evidence type="ECO:0000256" key="4">
    <source>
        <dbReference type="ARBA" id="ARBA00022634"/>
    </source>
</evidence>
<accession>A0A9W9SSL2</accession>
<comment type="cofactor">
    <cofactor evidence="15">
        <name>Mg(2+)</name>
        <dbReference type="ChEBI" id="CHEBI:18420"/>
    </cofactor>
    <text evidence="15">Binds 2 magnesium ions.</text>
</comment>
<feature type="region of interest" description="Disordered" evidence="16">
    <location>
        <begin position="161"/>
        <end position="184"/>
    </location>
</feature>
<dbReference type="Gene3D" id="3.40.50.10190">
    <property type="entry name" value="BRCT domain"/>
    <property type="match status" value="1"/>
</dbReference>
<dbReference type="GO" id="GO:0006281">
    <property type="term" value="P:DNA repair"/>
    <property type="evidence" value="ECO:0007669"/>
    <property type="project" value="UniProtKB-KW"/>
</dbReference>
<dbReference type="Pfam" id="PF14377">
    <property type="entry name" value="UBM"/>
    <property type="match status" value="3"/>
</dbReference>
<dbReference type="SUPFAM" id="SSF56672">
    <property type="entry name" value="DNA/RNA polymerases"/>
    <property type="match status" value="1"/>
</dbReference>
<dbReference type="GO" id="GO:0005634">
    <property type="term" value="C:nucleus"/>
    <property type="evidence" value="ECO:0007669"/>
    <property type="project" value="UniProtKB-SubCell"/>
</dbReference>
<sequence>MGSRHEINSSAVRKRIENHDFNDEGGEEYEASSFGGFGDYMRRKKMKLQNLDAEIRASAGDCPPIFRGVVAHVNGYTQPSLQDLHHLIVSHGGGFLQYLDGKTAATHIIASALTPKKREEFRRYRIVKPAWVTDSIKAGRLLPWDEFRIVDEGQAQRVLKFDDGRFTSQTNSPRPGYKDQSRTSWYNSQFRDMSTAEEGFGSSSKPVVPSVRSKTSQMVAPTTPSQPSQSDYGDFPSFTMEEEEETHDPQHQQEASASDVTQAIMPHQIPNPNQVPTSPDSLVDLESTSLLNKTNPTQPALTSEEYNAQLLSDPRMQKSSVVNPEFLQQYYRESRLHHLSTWKADLKAQLQAATKENAQSQTSKKKPVPGSRRYILHVDFDSFFAAVSLLNHPELQDKPVAIAHGSGSGSEIASCNYPARARGVKNGMWMKGALRLCSDLKVLPYDFPAYEDASRNFYTSILAIDGTVQSVSIDEALIDVTRLCVEAGGSDGKAISEGSIYREQAKADEIAQFLRDSIKEKTGCAVSVGIGNNILLAKVSLRKAKPAGQFQLKPDAVLDFIGDLTVRDLPGVGNSMAIKLEELGVKFVKDIRDLPKERLISGLGPKTGIKLWEYARGIDRTEVGDQAMRKSVSAEVNWGIRFVNQDQADDFVRSLCEELNRRLMENLVKGKQLTLKVMRRSMDAPLEPVKHLGHGKCDTFNKSIALGVATNVPEVIGKEAISMLRSFNFSPGDLRGLGVQMTKLEPIKPGPLGSSGHESSQQQLNFHKSPPRKKVIPDADPDELESPQKDDSVRIQADPVLSDSAHKPLNISGSQFIMPTQADPKVLAELPTDIRSRLVAQAKPRQGSRSGSPCPPPREARQPAQADLPPQSQLDPDALAALPEDVRKEVLGYYNHPATIAAPAPGPAALEPRLSTSSFLKLRRPVSPPKKRRGRPPKSATIANKPKPKPLNQSSFGLTLPRLAAVSTSLDEEALSRQASPNVEEPAEASAEPSAEFLAALPEDIRQELLDEQKRSRMQQRSRATEPAQRPPSRAQEDPTSESIAVEKKVLPLPPLPERPVFTSQRLSQLPDLRDAVGSWHNVFAAGGPYGEDVTSLCKYLSSVTLQEKDVDKAVSVVRWLMWLVGDHSQQQGSKEPPESRPEGTMSWEEAIEIMQYSVQVALEMRELPPVDFS</sequence>
<dbReference type="InterPro" id="IPR036775">
    <property type="entry name" value="DNA_pol_Y-fam_lit_finger_sf"/>
</dbReference>
<evidence type="ECO:0000313" key="20">
    <source>
        <dbReference type="Proteomes" id="UP001147752"/>
    </source>
</evidence>
<proteinExistence type="inferred from homology"/>
<dbReference type="Gene3D" id="3.30.70.270">
    <property type="match status" value="1"/>
</dbReference>
<dbReference type="InterPro" id="IPR031991">
    <property type="entry name" value="Rev1_C"/>
</dbReference>
<feature type="domain" description="BRCT" evidence="17">
    <location>
        <begin position="61"/>
        <end position="149"/>
    </location>
</feature>
<dbReference type="Pfam" id="PF16727">
    <property type="entry name" value="REV1_C"/>
    <property type="match status" value="1"/>
</dbReference>
<feature type="region of interest" description="Disordered" evidence="16">
    <location>
        <begin position="1013"/>
        <end position="1044"/>
    </location>
</feature>
<dbReference type="Proteomes" id="UP001147752">
    <property type="component" value="Unassembled WGS sequence"/>
</dbReference>
<feature type="region of interest" description="Disordered" evidence="16">
    <location>
        <begin position="839"/>
        <end position="876"/>
    </location>
</feature>
<dbReference type="InterPro" id="IPR025527">
    <property type="entry name" value="HUWE1/Rev1_UBM"/>
</dbReference>
<comment type="similarity">
    <text evidence="2">Belongs to the DNA polymerase type-Y family.</text>
</comment>
<keyword evidence="4" id="KW-0237">DNA synthesis</keyword>
<feature type="compositionally biased region" description="Basic residues" evidence="16">
    <location>
        <begin position="921"/>
        <end position="936"/>
    </location>
</feature>
<evidence type="ECO:0000256" key="10">
    <source>
        <dbReference type="ARBA" id="ARBA00023125"/>
    </source>
</evidence>
<dbReference type="Pfam" id="PF11799">
    <property type="entry name" value="IMS_C"/>
    <property type="match status" value="1"/>
</dbReference>
<dbReference type="FunFam" id="3.40.50.10190:FF:000011">
    <property type="entry name" value="DNA repair protein REV1"/>
    <property type="match status" value="1"/>
</dbReference>
<keyword evidence="12" id="KW-0539">Nucleus</keyword>
<evidence type="ECO:0000259" key="17">
    <source>
        <dbReference type="PROSITE" id="PS50172"/>
    </source>
</evidence>
<dbReference type="PROSITE" id="PS50172">
    <property type="entry name" value="BRCT"/>
    <property type="match status" value="1"/>
</dbReference>
<feature type="region of interest" description="Disordered" evidence="16">
    <location>
        <begin position="912"/>
        <end position="956"/>
    </location>
</feature>
<dbReference type="GO" id="GO:0003684">
    <property type="term" value="F:damaged DNA binding"/>
    <property type="evidence" value="ECO:0007669"/>
    <property type="project" value="UniProtKB-UniRule"/>
</dbReference>
<evidence type="ECO:0000256" key="2">
    <source>
        <dbReference type="ARBA" id="ARBA00010945"/>
    </source>
</evidence>
<organism evidence="19 20">
    <name type="scientific">Penicillium concentricum</name>
    <dbReference type="NCBI Taxonomy" id="293559"/>
    <lineage>
        <taxon>Eukaryota</taxon>
        <taxon>Fungi</taxon>
        <taxon>Dikarya</taxon>
        <taxon>Ascomycota</taxon>
        <taxon>Pezizomycotina</taxon>
        <taxon>Eurotiomycetes</taxon>
        <taxon>Eurotiomycetidae</taxon>
        <taxon>Eurotiales</taxon>
        <taxon>Aspergillaceae</taxon>
        <taxon>Penicillium</taxon>
    </lineage>
</organism>
<evidence type="ECO:0000256" key="16">
    <source>
        <dbReference type="SAM" id="MobiDB-lite"/>
    </source>
</evidence>
<keyword evidence="7 15" id="KW-0479">Metal-binding</keyword>